<sequence length="212" mass="23954">MVSLGNIVKPILELESLDVGFDQILSCIVGFANNTLLWLDNWTSGGTFVSCFPHLSNFDSLKSCLVAYHISQYGVKWIWKHRLEQQHEDSKNLPNSAPFSITSSSQTQHIRRSLTFPHMVSSMLAISSELFDYKVTCSVNNPTVWLKLVQIKTTSIIWRSCMDHIPTVFALTRRGVNLGTTACHFCPTGTESTEHLLVGYVYVREVLSWVLK</sequence>
<protein>
    <recommendedName>
        <fullName evidence="1">Reverse transcriptase zinc-binding domain-containing protein</fullName>
    </recommendedName>
</protein>
<dbReference type="Pfam" id="PF13966">
    <property type="entry name" value="zf-RVT"/>
    <property type="match status" value="1"/>
</dbReference>
<evidence type="ECO:0000259" key="1">
    <source>
        <dbReference type="Pfam" id="PF13966"/>
    </source>
</evidence>
<name>A0AA36EI97_LACSI</name>
<proteinExistence type="predicted"/>
<gene>
    <name evidence="2" type="ORF">LSALG_LOCUS36068</name>
</gene>
<dbReference type="EMBL" id="OX465084">
    <property type="protein sequence ID" value="CAI9297238.1"/>
    <property type="molecule type" value="Genomic_DNA"/>
</dbReference>
<evidence type="ECO:0000313" key="3">
    <source>
        <dbReference type="Proteomes" id="UP001177003"/>
    </source>
</evidence>
<keyword evidence="3" id="KW-1185">Reference proteome</keyword>
<organism evidence="2 3">
    <name type="scientific">Lactuca saligna</name>
    <name type="common">Willowleaf lettuce</name>
    <dbReference type="NCBI Taxonomy" id="75948"/>
    <lineage>
        <taxon>Eukaryota</taxon>
        <taxon>Viridiplantae</taxon>
        <taxon>Streptophyta</taxon>
        <taxon>Embryophyta</taxon>
        <taxon>Tracheophyta</taxon>
        <taxon>Spermatophyta</taxon>
        <taxon>Magnoliopsida</taxon>
        <taxon>eudicotyledons</taxon>
        <taxon>Gunneridae</taxon>
        <taxon>Pentapetalae</taxon>
        <taxon>asterids</taxon>
        <taxon>campanulids</taxon>
        <taxon>Asterales</taxon>
        <taxon>Asteraceae</taxon>
        <taxon>Cichorioideae</taxon>
        <taxon>Cichorieae</taxon>
        <taxon>Lactucinae</taxon>
        <taxon>Lactuca</taxon>
    </lineage>
</organism>
<evidence type="ECO:0000313" key="2">
    <source>
        <dbReference type="EMBL" id="CAI9297238.1"/>
    </source>
</evidence>
<dbReference type="InterPro" id="IPR026960">
    <property type="entry name" value="RVT-Znf"/>
</dbReference>
<dbReference type="Proteomes" id="UP001177003">
    <property type="component" value="Chromosome 8"/>
</dbReference>
<reference evidence="2" key="1">
    <citation type="submission" date="2023-04" db="EMBL/GenBank/DDBJ databases">
        <authorList>
            <person name="Vijverberg K."/>
            <person name="Xiong W."/>
            <person name="Schranz E."/>
        </authorList>
    </citation>
    <scope>NUCLEOTIDE SEQUENCE</scope>
</reference>
<feature type="domain" description="Reverse transcriptase zinc-binding" evidence="1">
    <location>
        <begin position="141"/>
        <end position="198"/>
    </location>
</feature>
<dbReference type="AlphaFoldDB" id="A0AA36EI97"/>
<accession>A0AA36EI97</accession>